<feature type="region of interest" description="Disordered" evidence="1">
    <location>
        <begin position="30"/>
        <end position="92"/>
    </location>
</feature>
<evidence type="ECO:0000313" key="2">
    <source>
        <dbReference type="EMBL" id="SNB83879.1"/>
    </source>
</evidence>
<dbReference type="EMBL" id="FYDG01000031">
    <property type="protein sequence ID" value="SNB83879.1"/>
    <property type="molecule type" value="Genomic_DNA"/>
</dbReference>
<evidence type="ECO:0000313" key="3">
    <source>
        <dbReference type="Proteomes" id="UP000198418"/>
    </source>
</evidence>
<sequence length="92" mass="10052">MITDPIKQRLATRKRTTDQLATDLIMDCERAASGRNSGASTRRNGMERIGGAISTPPPILRPPCIFPRSTPRPERSRRGAFTADGGDSDVRT</sequence>
<keyword evidence="3" id="KW-1185">Reference proteome</keyword>
<evidence type="ECO:0000256" key="1">
    <source>
        <dbReference type="SAM" id="MobiDB-lite"/>
    </source>
</evidence>
<feature type="compositionally biased region" description="Polar residues" evidence="1">
    <location>
        <begin position="34"/>
        <end position="43"/>
    </location>
</feature>
<name>A0A212SE42_RHOAC</name>
<dbReference type="AlphaFoldDB" id="A0A212SE42"/>
<protein>
    <submittedName>
        <fullName evidence="2">Uncharacterized protein</fullName>
    </submittedName>
</protein>
<proteinExistence type="predicted"/>
<dbReference type="Proteomes" id="UP000198418">
    <property type="component" value="Unassembled WGS sequence"/>
</dbReference>
<reference evidence="3" key="1">
    <citation type="submission" date="2017-06" db="EMBL/GenBank/DDBJ databases">
        <authorList>
            <person name="Varghese N."/>
            <person name="Submissions S."/>
        </authorList>
    </citation>
    <scope>NUCLEOTIDE SEQUENCE [LARGE SCALE GENOMIC DNA]</scope>
    <source>
        <strain evidence="3">DSM 137</strain>
    </source>
</reference>
<feature type="compositionally biased region" description="Pro residues" evidence="1">
    <location>
        <begin position="55"/>
        <end position="65"/>
    </location>
</feature>
<gene>
    <name evidence="2" type="ORF">SAMN06265338_1317</name>
</gene>
<organism evidence="2 3">
    <name type="scientific">Rhodoblastus acidophilus</name>
    <name type="common">Rhodopseudomonas acidophila</name>
    <dbReference type="NCBI Taxonomy" id="1074"/>
    <lineage>
        <taxon>Bacteria</taxon>
        <taxon>Pseudomonadati</taxon>
        <taxon>Pseudomonadota</taxon>
        <taxon>Alphaproteobacteria</taxon>
        <taxon>Hyphomicrobiales</taxon>
        <taxon>Rhodoblastaceae</taxon>
        <taxon>Rhodoblastus</taxon>
    </lineage>
</organism>
<accession>A0A212SE42</accession>